<dbReference type="AlphaFoldDB" id="A0A8H7PXB1"/>
<dbReference type="Proteomes" id="UP000654370">
    <property type="component" value="Unassembled WGS sequence"/>
</dbReference>
<evidence type="ECO:0000313" key="1">
    <source>
        <dbReference type="EMBL" id="KAG2182082.1"/>
    </source>
</evidence>
<protein>
    <submittedName>
        <fullName evidence="1">Uncharacterized protein</fullName>
    </submittedName>
</protein>
<organism evidence="1 2">
    <name type="scientific">Mortierella isabellina</name>
    <name type="common">Filamentous fungus</name>
    <name type="synonym">Umbelopsis isabellina</name>
    <dbReference type="NCBI Taxonomy" id="91625"/>
    <lineage>
        <taxon>Eukaryota</taxon>
        <taxon>Fungi</taxon>
        <taxon>Fungi incertae sedis</taxon>
        <taxon>Mucoromycota</taxon>
        <taxon>Mucoromycotina</taxon>
        <taxon>Umbelopsidomycetes</taxon>
        <taxon>Umbelopsidales</taxon>
        <taxon>Umbelopsidaceae</taxon>
        <taxon>Umbelopsis</taxon>
    </lineage>
</organism>
<gene>
    <name evidence="1" type="ORF">INT43_007009</name>
</gene>
<reference evidence="1" key="1">
    <citation type="submission" date="2020-12" db="EMBL/GenBank/DDBJ databases">
        <title>Metabolic potential, ecology and presence of endohyphal bacteria is reflected in genomic diversity of Mucoromycotina.</title>
        <authorList>
            <person name="Muszewska A."/>
            <person name="Okrasinska A."/>
            <person name="Steczkiewicz K."/>
            <person name="Drgas O."/>
            <person name="Orlowska M."/>
            <person name="Perlinska-Lenart U."/>
            <person name="Aleksandrzak-Piekarczyk T."/>
            <person name="Szatraj K."/>
            <person name="Zielenkiewicz U."/>
            <person name="Pilsyk S."/>
            <person name="Malc E."/>
            <person name="Mieczkowski P."/>
            <person name="Kruszewska J.S."/>
            <person name="Biernat P."/>
            <person name="Pawlowska J."/>
        </authorList>
    </citation>
    <scope>NUCLEOTIDE SEQUENCE</scope>
    <source>
        <strain evidence="1">WA0000067209</strain>
    </source>
</reference>
<dbReference type="EMBL" id="JAEPQZ010000004">
    <property type="protein sequence ID" value="KAG2182082.1"/>
    <property type="molecule type" value="Genomic_DNA"/>
</dbReference>
<keyword evidence="2" id="KW-1185">Reference proteome</keyword>
<name>A0A8H7PXB1_MORIS</name>
<dbReference type="OrthoDB" id="2238774at2759"/>
<proteinExistence type="predicted"/>
<evidence type="ECO:0000313" key="2">
    <source>
        <dbReference type="Proteomes" id="UP000654370"/>
    </source>
</evidence>
<accession>A0A8H7PXB1</accession>
<sequence>MNASDDHKTTAEQAAESPIQSKANRLDKRLLVISGKFRRRSNPSSGYHSLDELWTDLYPCMDLALSFEPSWSMQYMLRITGEFHEYCVGFGKEHDVQGIPPMFRELEKAWLRLLEVQGLSTTDKIRSLNIFRDGNDKAGWLGIGEVYQQAMQAAVPAMT</sequence>
<comment type="caution">
    <text evidence="1">The sequence shown here is derived from an EMBL/GenBank/DDBJ whole genome shotgun (WGS) entry which is preliminary data.</text>
</comment>